<organism evidence="1 2">
    <name type="scientific">Kluyvera genomosp. 3</name>
    <dbReference type="NCBI Taxonomy" id="2774055"/>
    <lineage>
        <taxon>Bacteria</taxon>
        <taxon>Pseudomonadati</taxon>
        <taxon>Pseudomonadota</taxon>
        <taxon>Gammaproteobacteria</taxon>
        <taxon>Enterobacterales</taxon>
        <taxon>Enterobacteriaceae</taxon>
        <taxon>Kluyvera</taxon>
    </lineage>
</organism>
<evidence type="ECO:0000313" key="2">
    <source>
        <dbReference type="Proteomes" id="UP000503580"/>
    </source>
</evidence>
<dbReference type="EMBL" id="CP050321">
    <property type="protein sequence ID" value="QIR27727.1"/>
    <property type="molecule type" value="Genomic_DNA"/>
</dbReference>
<protein>
    <submittedName>
        <fullName evidence="1">Helix-turn-helix transcriptional regulator</fullName>
    </submittedName>
</protein>
<keyword evidence="2" id="KW-1185">Reference proteome</keyword>
<dbReference type="RefSeq" id="WP_167576041.1">
    <property type="nucleotide sequence ID" value="NZ_CP050321.1"/>
</dbReference>
<accession>A0A6G9RN65</accession>
<proteinExistence type="predicted"/>
<reference evidence="1 2" key="1">
    <citation type="submission" date="2020-02" db="EMBL/GenBank/DDBJ databases">
        <title>Whole genome PO2S7.</title>
        <authorList>
            <person name="Singha K.M."/>
        </authorList>
    </citation>
    <scope>NUCLEOTIDE SEQUENCE [LARGE SCALE GENOMIC DNA]</scope>
    <source>
        <strain evidence="1 2">PO2S7</strain>
    </source>
</reference>
<evidence type="ECO:0000313" key="1">
    <source>
        <dbReference type="EMBL" id="QIR27727.1"/>
    </source>
</evidence>
<gene>
    <name evidence="1" type="ORF">GY169_13345</name>
</gene>
<dbReference type="Proteomes" id="UP000503580">
    <property type="component" value="Chromosome"/>
</dbReference>
<name>A0A6G9RN65_9ENTR</name>
<dbReference type="KEGG" id="kgn:GY169_13345"/>
<sequence>MNLEEQCSNLYNLVYQRYGSAYRFQKETGIHRQYISRLKNNPSLANLWMVAKVMNMKVILKPVIKEGEE</sequence>
<dbReference type="AlphaFoldDB" id="A0A6G9RN65"/>